<keyword evidence="8" id="KW-1185">Reference proteome</keyword>
<dbReference type="PANTHER" id="PTHR43117">
    <property type="entry name" value="OSMOPROTECTANT IMPORT ATP-BINDING PROTEIN OSMV"/>
    <property type="match status" value="1"/>
</dbReference>
<dbReference type="GO" id="GO:0015418">
    <property type="term" value="F:ABC-type quaternary ammonium compound transporting activity"/>
    <property type="evidence" value="ECO:0007669"/>
    <property type="project" value="UniProtKB-EC"/>
</dbReference>
<dbReference type="Pfam" id="PF00005">
    <property type="entry name" value="ABC_tran"/>
    <property type="match status" value="1"/>
</dbReference>
<dbReference type="RefSeq" id="WP_127955538.1">
    <property type="nucleotide sequence ID" value="NZ_RKLO01000006.1"/>
</dbReference>
<sequence>MSEHVSTGTDTMIRLDQVTKQYHGQDRPAVSPLTLEIKNGEFVVFVGPSGCGKTTTLRMINRLVEPTSGEIWINGQNVTHADVNELRRGIGYVIQQIGLLPHLTIADNIGLVPKLLGTPKGERHSRAADLLELVGLDPKVYAGRYPRQLSGGQQQRVGVARALAADPPIMLMDEPFGAVDPIAREKLQVEFLKLQEKIRKTIVFVTHDIDEALRLGDRIAIFDVGSRLAQFDTPLNVLTNPADDFVRDFVGAGASVRRLSLLTIGDVLAGPVGDDDHSIPLHDAVQVTLTSTVHQALELVLAARADGVCVVPDLAAEGSPTELAGSTKFIALQDLLMTASNTPGGRQ</sequence>
<dbReference type="SMART" id="SM00382">
    <property type="entry name" value="AAA"/>
    <property type="match status" value="1"/>
</dbReference>
<dbReference type="GO" id="GO:0005524">
    <property type="term" value="F:ATP binding"/>
    <property type="evidence" value="ECO:0007669"/>
    <property type="project" value="UniProtKB-KW"/>
</dbReference>
<accession>A0A3S3ZH95</accession>
<dbReference type="InterPro" id="IPR017871">
    <property type="entry name" value="ABC_transporter-like_CS"/>
</dbReference>
<dbReference type="GO" id="GO:0016887">
    <property type="term" value="F:ATP hydrolysis activity"/>
    <property type="evidence" value="ECO:0007669"/>
    <property type="project" value="InterPro"/>
</dbReference>
<name>A0A3S3ZH95_9NOCA</name>
<dbReference type="Gene3D" id="3.40.50.300">
    <property type="entry name" value="P-loop containing nucleotide triphosphate hydrolases"/>
    <property type="match status" value="1"/>
</dbReference>
<dbReference type="FunFam" id="3.40.50.300:FF:000425">
    <property type="entry name" value="Probable ABC transporter, ATP-binding subunit"/>
    <property type="match status" value="1"/>
</dbReference>
<reference evidence="7 8" key="1">
    <citation type="submission" date="2018-11" db="EMBL/GenBank/DDBJ databases">
        <title>Rhodococcus spongicola sp. nov. and Rhodococcus xishaensis sp. nov. from marine sponges.</title>
        <authorList>
            <person name="Li L."/>
            <person name="Lin H.W."/>
        </authorList>
    </citation>
    <scope>NUCLEOTIDE SEQUENCE [LARGE SCALE GENOMIC DNA]</scope>
    <source>
        <strain evidence="7 8">LHW51113</strain>
    </source>
</reference>
<dbReference type="Proteomes" id="UP000283479">
    <property type="component" value="Unassembled WGS sequence"/>
</dbReference>
<evidence type="ECO:0000313" key="8">
    <source>
        <dbReference type="Proteomes" id="UP000283479"/>
    </source>
</evidence>
<comment type="caution">
    <text evidence="7">The sequence shown here is derived from an EMBL/GenBank/DDBJ whole genome shotgun (WGS) entry which is preliminary data.</text>
</comment>
<organism evidence="7 8">
    <name type="scientific">Rhodococcus xishaensis</name>
    <dbReference type="NCBI Taxonomy" id="2487364"/>
    <lineage>
        <taxon>Bacteria</taxon>
        <taxon>Bacillati</taxon>
        <taxon>Actinomycetota</taxon>
        <taxon>Actinomycetes</taxon>
        <taxon>Mycobacteriales</taxon>
        <taxon>Nocardiaceae</taxon>
        <taxon>Rhodococcus</taxon>
    </lineage>
</organism>
<evidence type="ECO:0000256" key="1">
    <source>
        <dbReference type="ARBA" id="ARBA00005417"/>
    </source>
</evidence>
<gene>
    <name evidence="7" type="ORF">EGT50_15565</name>
</gene>
<dbReference type="PROSITE" id="PS50893">
    <property type="entry name" value="ABC_TRANSPORTER_2"/>
    <property type="match status" value="1"/>
</dbReference>
<dbReference type="AlphaFoldDB" id="A0A3S3ZH95"/>
<evidence type="ECO:0000259" key="6">
    <source>
        <dbReference type="PROSITE" id="PS50893"/>
    </source>
</evidence>
<dbReference type="InterPro" id="IPR027417">
    <property type="entry name" value="P-loop_NTPase"/>
</dbReference>
<dbReference type="InterPro" id="IPR003439">
    <property type="entry name" value="ABC_transporter-like_ATP-bd"/>
</dbReference>
<evidence type="ECO:0000256" key="4">
    <source>
        <dbReference type="ARBA" id="ARBA00022840"/>
    </source>
</evidence>
<dbReference type="PROSITE" id="PS00211">
    <property type="entry name" value="ABC_TRANSPORTER_1"/>
    <property type="match status" value="1"/>
</dbReference>
<dbReference type="EC" id="7.6.2.9" evidence="5"/>
<dbReference type="InterPro" id="IPR003593">
    <property type="entry name" value="AAA+_ATPase"/>
</dbReference>
<feature type="domain" description="ABC transporter" evidence="6">
    <location>
        <begin position="13"/>
        <end position="250"/>
    </location>
</feature>
<dbReference type="OrthoDB" id="9802264at2"/>
<evidence type="ECO:0000256" key="3">
    <source>
        <dbReference type="ARBA" id="ARBA00022741"/>
    </source>
</evidence>
<evidence type="ECO:0000256" key="5">
    <source>
        <dbReference type="ARBA" id="ARBA00066388"/>
    </source>
</evidence>
<evidence type="ECO:0000256" key="2">
    <source>
        <dbReference type="ARBA" id="ARBA00022448"/>
    </source>
</evidence>
<dbReference type="SUPFAM" id="SSF52540">
    <property type="entry name" value="P-loop containing nucleoside triphosphate hydrolases"/>
    <property type="match status" value="1"/>
</dbReference>
<dbReference type="EMBL" id="RKLO01000006">
    <property type="protein sequence ID" value="RVW00745.1"/>
    <property type="molecule type" value="Genomic_DNA"/>
</dbReference>
<keyword evidence="2" id="KW-0813">Transport</keyword>
<keyword evidence="4 7" id="KW-0067">ATP-binding</keyword>
<proteinExistence type="inferred from homology"/>
<protein>
    <recommendedName>
        <fullName evidence="5">ABC-type quaternary amine transporter</fullName>
        <ecNumber evidence="5">7.6.2.9</ecNumber>
    </recommendedName>
</protein>
<comment type="similarity">
    <text evidence="1">Belongs to the ABC transporter superfamily.</text>
</comment>
<dbReference type="PANTHER" id="PTHR43117:SF4">
    <property type="entry name" value="OSMOPROTECTANT IMPORT ATP-BINDING PROTEIN OSMV"/>
    <property type="match status" value="1"/>
</dbReference>
<evidence type="ECO:0000313" key="7">
    <source>
        <dbReference type="EMBL" id="RVW00745.1"/>
    </source>
</evidence>
<keyword evidence="3" id="KW-0547">Nucleotide-binding</keyword>